<dbReference type="AlphaFoldDB" id="A0A4Y7RK17"/>
<reference evidence="1 2" key="1">
    <citation type="journal article" date="2018" name="Environ. Microbiol.">
        <title>Novel energy conservation strategies and behaviour of Pelotomaculum schinkii driving syntrophic propionate catabolism.</title>
        <authorList>
            <person name="Hidalgo-Ahumada C.A.P."/>
            <person name="Nobu M.K."/>
            <person name="Narihiro T."/>
            <person name="Tamaki H."/>
            <person name="Liu W.T."/>
            <person name="Kamagata Y."/>
            <person name="Stams A.J.M."/>
            <person name="Imachi H."/>
            <person name="Sousa D.Z."/>
        </authorList>
    </citation>
    <scope>NUCLEOTIDE SEQUENCE [LARGE SCALE GENOMIC DNA]</scope>
    <source>
        <strain evidence="1 2">MGP</strain>
    </source>
</reference>
<evidence type="ECO:0000313" key="1">
    <source>
        <dbReference type="EMBL" id="TEB09090.1"/>
    </source>
</evidence>
<sequence length="193" mass="21781">MANGLNISFPPKKQSLADIVRYAEQNNVVAVAIDAQLTSSINDENGFRSSDLQLRGLLPPKFKVWVASQNSMMAVPIRGRQLAEALSPCVGTIIETHPRSCLHFANPDIPEVVQNYKKDDGEIYRRTLWERWIKLFNINGDISEISDGALDSIVCATVAYLFHQEPSRLLKLQYSEHNKTGRGPFYVLYPEFN</sequence>
<evidence type="ECO:0008006" key="3">
    <source>
        <dbReference type="Google" id="ProtNLM"/>
    </source>
</evidence>
<evidence type="ECO:0000313" key="2">
    <source>
        <dbReference type="Proteomes" id="UP000297597"/>
    </source>
</evidence>
<name>A0A4Y7RK17_9FIRM</name>
<organism evidence="1 2">
    <name type="scientific">Pelotomaculum propionicicum</name>
    <dbReference type="NCBI Taxonomy" id="258475"/>
    <lineage>
        <taxon>Bacteria</taxon>
        <taxon>Bacillati</taxon>
        <taxon>Bacillota</taxon>
        <taxon>Clostridia</taxon>
        <taxon>Eubacteriales</taxon>
        <taxon>Desulfotomaculaceae</taxon>
        <taxon>Pelotomaculum</taxon>
    </lineage>
</organism>
<comment type="caution">
    <text evidence="1">The sequence shown here is derived from an EMBL/GenBank/DDBJ whole genome shotgun (WGS) entry which is preliminary data.</text>
</comment>
<accession>A0A4Y7RK17</accession>
<dbReference type="Proteomes" id="UP000297597">
    <property type="component" value="Unassembled WGS sequence"/>
</dbReference>
<keyword evidence="2" id="KW-1185">Reference proteome</keyword>
<dbReference type="EMBL" id="QFFZ01000060">
    <property type="protein sequence ID" value="TEB09090.1"/>
    <property type="molecule type" value="Genomic_DNA"/>
</dbReference>
<proteinExistence type="predicted"/>
<protein>
    <recommendedName>
        <fullName evidence="3">DUF429 domain-containing protein</fullName>
    </recommendedName>
</protein>
<gene>
    <name evidence="1" type="ORF">Pmgp_03407</name>
</gene>